<keyword evidence="2" id="KW-1185">Reference proteome</keyword>
<protein>
    <submittedName>
        <fullName evidence="1">Uncharacterized protein</fullName>
    </submittedName>
</protein>
<dbReference type="Proteomes" id="UP001565369">
    <property type="component" value="Unassembled WGS sequence"/>
</dbReference>
<accession>A0ABV4FM40</accession>
<reference evidence="1 2" key="1">
    <citation type="submission" date="2024-07" db="EMBL/GenBank/DDBJ databases">
        <title>Genomic Encyclopedia of Type Strains, Phase V (KMG-V): Genome sequencing to study the core and pangenomes of soil and plant-associated prokaryotes.</title>
        <authorList>
            <person name="Whitman W."/>
        </authorList>
    </citation>
    <scope>NUCLEOTIDE SEQUENCE [LARGE SCALE GENOMIC DNA]</scope>
    <source>
        <strain evidence="1 2">USDA 152</strain>
    </source>
</reference>
<dbReference type="EMBL" id="JBGBZJ010000003">
    <property type="protein sequence ID" value="MEY9451998.1"/>
    <property type="molecule type" value="Genomic_DNA"/>
</dbReference>
<proteinExistence type="predicted"/>
<evidence type="ECO:0000313" key="2">
    <source>
        <dbReference type="Proteomes" id="UP001565369"/>
    </source>
</evidence>
<comment type="caution">
    <text evidence="1">The sequence shown here is derived from an EMBL/GenBank/DDBJ whole genome shotgun (WGS) entry which is preliminary data.</text>
</comment>
<name>A0ABV4FM40_9BRAD</name>
<sequence>MSVDIVGNANGWWQVAPLWWFLLADYADHVAPNVARKCRRWYTSELDGLDEDHAQELAAGLQRSIDDCSIDRYARQLFAALRSEKDFSCLVEYDGGEFYPRPDERQFVDQFVGEVQRFVGFLLSSKGFQII</sequence>
<dbReference type="RefSeq" id="WP_049824105.1">
    <property type="nucleotide sequence ID" value="NZ_AP021854.1"/>
</dbReference>
<gene>
    <name evidence="1" type="ORF">ABIG07_000946</name>
</gene>
<organism evidence="1 2">
    <name type="scientific">Bradyrhizobium ottawaense</name>
    <dbReference type="NCBI Taxonomy" id="931866"/>
    <lineage>
        <taxon>Bacteria</taxon>
        <taxon>Pseudomonadati</taxon>
        <taxon>Pseudomonadota</taxon>
        <taxon>Alphaproteobacteria</taxon>
        <taxon>Hyphomicrobiales</taxon>
        <taxon>Nitrobacteraceae</taxon>
        <taxon>Bradyrhizobium</taxon>
    </lineage>
</organism>
<evidence type="ECO:0000313" key="1">
    <source>
        <dbReference type="EMBL" id="MEY9451998.1"/>
    </source>
</evidence>